<feature type="chain" id="PRO_5012076956" evidence="1">
    <location>
        <begin position="24"/>
        <end position="197"/>
    </location>
</feature>
<evidence type="ECO:0000256" key="1">
    <source>
        <dbReference type="SAM" id="SignalP"/>
    </source>
</evidence>
<dbReference type="EMBL" id="MTYJ01000015">
    <property type="protein sequence ID" value="OQV22826.1"/>
    <property type="molecule type" value="Genomic_DNA"/>
</dbReference>
<sequence length="197" mass="22380">MASQFSFLVLHTVLLTYLSSTLAMYSEGYFRLEVLFTHFDNTDGKIFNGKRCDAMTACDPIIYAYIDLEEPAAPYPGKAKRLRDFQQLVSETGKNVIIMNAKMVKDMCIPVLLHQQKAVAVRAEVRDRDYFTPDDLIDEFDCRFNFIPKPGSLLESATGTWSSVQSCQAINRPNKISLSFRWRAYPIMASDCGYTVV</sequence>
<comment type="caution">
    <text evidence="2">The sequence shown here is derived from an EMBL/GenBank/DDBJ whole genome shotgun (WGS) entry which is preliminary data.</text>
</comment>
<dbReference type="AlphaFoldDB" id="A0A1W0X5K6"/>
<proteinExistence type="predicted"/>
<accession>A0A1W0X5K6</accession>
<evidence type="ECO:0000313" key="2">
    <source>
        <dbReference type="EMBL" id="OQV22826.1"/>
    </source>
</evidence>
<feature type="signal peptide" evidence="1">
    <location>
        <begin position="1"/>
        <end position="23"/>
    </location>
</feature>
<evidence type="ECO:0000313" key="3">
    <source>
        <dbReference type="Proteomes" id="UP000192578"/>
    </source>
</evidence>
<reference evidence="3" key="1">
    <citation type="submission" date="2017-01" db="EMBL/GenBank/DDBJ databases">
        <title>Comparative genomics of anhydrobiosis in the tardigrade Hypsibius dujardini.</title>
        <authorList>
            <person name="Yoshida Y."/>
            <person name="Koutsovoulos G."/>
            <person name="Laetsch D."/>
            <person name="Stevens L."/>
            <person name="Kumar S."/>
            <person name="Horikawa D."/>
            <person name="Ishino K."/>
            <person name="Komine S."/>
            <person name="Tomita M."/>
            <person name="Blaxter M."/>
            <person name="Arakawa K."/>
        </authorList>
    </citation>
    <scope>NUCLEOTIDE SEQUENCE [LARGE SCALE GENOMIC DNA]</scope>
    <source>
        <strain evidence="3">Z151</strain>
    </source>
</reference>
<organism evidence="2 3">
    <name type="scientific">Hypsibius exemplaris</name>
    <name type="common">Freshwater tardigrade</name>
    <dbReference type="NCBI Taxonomy" id="2072580"/>
    <lineage>
        <taxon>Eukaryota</taxon>
        <taxon>Metazoa</taxon>
        <taxon>Ecdysozoa</taxon>
        <taxon>Tardigrada</taxon>
        <taxon>Eutardigrada</taxon>
        <taxon>Parachela</taxon>
        <taxon>Hypsibioidea</taxon>
        <taxon>Hypsibiidae</taxon>
        <taxon>Hypsibius</taxon>
    </lineage>
</organism>
<keyword evidence="1" id="KW-0732">Signal</keyword>
<keyword evidence="3" id="KW-1185">Reference proteome</keyword>
<dbReference type="Proteomes" id="UP000192578">
    <property type="component" value="Unassembled WGS sequence"/>
</dbReference>
<protein>
    <submittedName>
        <fullName evidence="2">Uncharacterized protein</fullName>
    </submittedName>
</protein>
<dbReference type="OrthoDB" id="10059843at2759"/>
<gene>
    <name evidence="2" type="ORF">BV898_03260</name>
</gene>
<name>A0A1W0X5K6_HYPEX</name>